<evidence type="ECO:0000256" key="3">
    <source>
        <dbReference type="ARBA" id="ARBA00022475"/>
    </source>
</evidence>
<dbReference type="SUPFAM" id="SSF52058">
    <property type="entry name" value="L domain-like"/>
    <property type="match status" value="1"/>
</dbReference>
<evidence type="ECO:0000256" key="12">
    <source>
        <dbReference type="SAM" id="SignalP"/>
    </source>
</evidence>
<evidence type="ECO:0000259" key="14">
    <source>
        <dbReference type="Pfam" id="PF23598"/>
    </source>
</evidence>
<organism evidence="15 16">
    <name type="scientific">Helianthus annuus</name>
    <name type="common">Common sunflower</name>
    <dbReference type="NCBI Taxonomy" id="4232"/>
    <lineage>
        <taxon>Eukaryota</taxon>
        <taxon>Viridiplantae</taxon>
        <taxon>Streptophyta</taxon>
        <taxon>Embryophyta</taxon>
        <taxon>Tracheophyta</taxon>
        <taxon>Spermatophyta</taxon>
        <taxon>Magnoliopsida</taxon>
        <taxon>eudicotyledons</taxon>
        <taxon>Gunneridae</taxon>
        <taxon>Pentapetalae</taxon>
        <taxon>asterids</taxon>
        <taxon>campanulids</taxon>
        <taxon>Asterales</taxon>
        <taxon>Asteraceae</taxon>
        <taxon>Asteroideae</taxon>
        <taxon>Heliantheae alliance</taxon>
        <taxon>Heliantheae</taxon>
        <taxon>Helianthus</taxon>
    </lineage>
</organism>
<keyword evidence="5 11" id="KW-0812">Transmembrane</keyword>
<reference evidence="15" key="2">
    <citation type="submission" date="2020-06" db="EMBL/GenBank/DDBJ databases">
        <title>Helianthus annuus Genome sequencing and assembly Release 2.</title>
        <authorList>
            <person name="Gouzy J."/>
            <person name="Langlade N."/>
            <person name="Munos S."/>
        </authorList>
    </citation>
    <scope>NUCLEOTIDE SEQUENCE</scope>
    <source>
        <tissue evidence="15">Leaves</tissue>
    </source>
</reference>
<protein>
    <submittedName>
        <fullName evidence="15">Non-specific serine/threonine protein kinase</fullName>
        <ecNumber evidence="15">2.7.11.1</ecNumber>
    </submittedName>
</protein>
<dbReference type="InterPro" id="IPR013210">
    <property type="entry name" value="LRR_N_plant-typ"/>
</dbReference>
<feature type="transmembrane region" description="Helical" evidence="11">
    <location>
        <begin position="944"/>
        <end position="965"/>
    </location>
</feature>
<dbReference type="GO" id="GO:0051707">
    <property type="term" value="P:response to other organism"/>
    <property type="evidence" value="ECO:0007669"/>
    <property type="project" value="UniProtKB-ARBA"/>
</dbReference>
<dbReference type="InterPro" id="IPR046956">
    <property type="entry name" value="RLP23-like"/>
</dbReference>
<dbReference type="Pfam" id="PF00560">
    <property type="entry name" value="LRR_1"/>
    <property type="match status" value="5"/>
</dbReference>
<dbReference type="SUPFAM" id="SSF52047">
    <property type="entry name" value="RNI-like"/>
    <property type="match status" value="1"/>
</dbReference>
<keyword evidence="15" id="KW-0808">Transferase</keyword>
<evidence type="ECO:0000256" key="8">
    <source>
        <dbReference type="ARBA" id="ARBA00022989"/>
    </source>
</evidence>
<dbReference type="Pfam" id="PF13516">
    <property type="entry name" value="LRR_6"/>
    <property type="match status" value="1"/>
</dbReference>
<dbReference type="GO" id="GO:0006952">
    <property type="term" value="P:defense response"/>
    <property type="evidence" value="ECO:0007669"/>
    <property type="project" value="UniProtKB-ARBA"/>
</dbReference>
<keyword evidence="16" id="KW-1185">Reference proteome</keyword>
<dbReference type="GO" id="GO:0004674">
    <property type="term" value="F:protein serine/threonine kinase activity"/>
    <property type="evidence" value="ECO:0007669"/>
    <property type="project" value="UniProtKB-KW"/>
</dbReference>
<dbReference type="FunFam" id="3.80.10.10:FF:000213">
    <property type="entry name" value="Tyrosine-sulfated glycopeptide receptor 1"/>
    <property type="match status" value="1"/>
</dbReference>
<reference evidence="15" key="1">
    <citation type="journal article" date="2017" name="Nature">
        <title>The sunflower genome provides insights into oil metabolism, flowering and Asterid evolution.</title>
        <authorList>
            <person name="Badouin H."/>
            <person name="Gouzy J."/>
            <person name="Grassa C.J."/>
            <person name="Murat F."/>
            <person name="Staton S.E."/>
            <person name="Cottret L."/>
            <person name="Lelandais-Briere C."/>
            <person name="Owens G.L."/>
            <person name="Carrere S."/>
            <person name="Mayjonade B."/>
            <person name="Legrand L."/>
            <person name="Gill N."/>
            <person name="Kane N.C."/>
            <person name="Bowers J.E."/>
            <person name="Hubner S."/>
            <person name="Bellec A."/>
            <person name="Berard A."/>
            <person name="Berges H."/>
            <person name="Blanchet N."/>
            <person name="Boniface M.C."/>
            <person name="Brunel D."/>
            <person name="Catrice O."/>
            <person name="Chaidir N."/>
            <person name="Claudel C."/>
            <person name="Donnadieu C."/>
            <person name="Faraut T."/>
            <person name="Fievet G."/>
            <person name="Helmstetter N."/>
            <person name="King M."/>
            <person name="Knapp S.J."/>
            <person name="Lai Z."/>
            <person name="Le Paslier M.C."/>
            <person name="Lippi Y."/>
            <person name="Lorenzon L."/>
            <person name="Mandel J.R."/>
            <person name="Marage G."/>
            <person name="Marchand G."/>
            <person name="Marquand E."/>
            <person name="Bret-Mestries E."/>
            <person name="Morien E."/>
            <person name="Nambeesan S."/>
            <person name="Nguyen T."/>
            <person name="Pegot-Espagnet P."/>
            <person name="Pouilly N."/>
            <person name="Raftis F."/>
            <person name="Sallet E."/>
            <person name="Schiex T."/>
            <person name="Thomas J."/>
            <person name="Vandecasteele C."/>
            <person name="Vares D."/>
            <person name="Vear F."/>
            <person name="Vautrin S."/>
            <person name="Crespi M."/>
            <person name="Mangin B."/>
            <person name="Burke J.M."/>
            <person name="Salse J."/>
            <person name="Munos S."/>
            <person name="Vincourt P."/>
            <person name="Rieseberg L.H."/>
            <person name="Langlade N.B."/>
        </authorList>
    </citation>
    <scope>NUCLEOTIDE SEQUENCE</scope>
    <source>
        <tissue evidence="15">Leaves</tissue>
    </source>
</reference>
<keyword evidence="15" id="KW-0418">Kinase</keyword>
<dbReference type="InterPro" id="IPR003591">
    <property type="entry name" value="Leu-rich_rpt_typical-subtyp"/>
</dbReference>
<keyword evidence="8 11" id="KW-1133">Transmembrane helix</keyword>
<dbReference type="EMBL" id="MNCJ02000319">
    <property type="protein sequence ID" value="KAF5808281.1"/>
    <property type="molecule type" value="Genomic_DNA"/>
</dbReference>
<dbReference type="InterPro" id="IPR055414">
    <property type="entry name" value="LRR_R13L4/SHOC2-like"/>
</dbReference>
<evidence type="ECO:0000256" key="9">
    <source>
        <dbReference type="ARBA" id="ARBA00023136"/>
    </source>
</evidence>
<keyword evidence="9 11" id="KW-0472">Membrane</keyword>
<feature type="signal peptide" evidence="12">
    <location>
        <begin position="1"/>
        <end position="36"/>
    </location>
</feature>
<dbReference type="SMART" id="SM00365">
    <property type="entry name" value="LRR_SD22"/>
    <property type="match status" value="5"/>
</dbReference>
<accession>A0A9K3NPW0</accession>
<feature type="domain" description="Leucine-rich repeat-containing N-terminal plant-type" evidence="13">
    <location>
        <begin position="48"/>
        <end position="86"/>
    </location>
</feature>
<dbReference type="Pfam" id="PF13855">
    <property type="entry name" value="LRR_8"/>
    <property type="match status" value="1"/>
</dbReference>
<feature type="domain" description="Disease resistance R13L4/SHOC-2-like LRR" evidence="14">
    <location>
        <begin position="347"/>
        <end position="584"/>
    </location>
</feature>
<dbReference type="Gene3D" id="3.80.10.10">
    <property type="entry name" value="Ribonuclease Inhibitor"/>
    <property type="match status" value="3"/>
</dbReference>
<dbReference type="InterPro" id="IPR001611">
    <property type="entry name" value="Leu-rich_rpt"/>
</dbReference>
<sequence length="986" mass="110168">MSLLSTNMNAHFSFSYFSSCHLCLLGFLALFSISLTDQNSDHVFCIEGERQALLRFKNGLTDETNRLNSWVDKERDCCSWVGIVCDNSTGHVHRIHLPGPDDHCNFEDYGTPKEYEEASKQRLKGDINPSLLDLKQLKHLDLSCNDFGGIQVPKFIGSLENLKYLNLSSSNFGGTIPPQLGNLSELHVLALGSFHNRFVPIKTITWNMQWLSGLRWLHHLDMSGVNLSEATDWHQVINTLPSLVELHLSNCELPHIQPHVPSLNLTSLSFLDLSFNDFNSPMPSWIFKLTNLVSLDLSGCNIHGIISSSNYSFRNLTSLKFLYIYGYDFMNSPLLFEELSSSKLISLYISSCSVSSLLLNSLRNLTSLRSLDLSYNQLTKKVPKSLGNLCNLKEIDLSGNHFGQISLTNLLESFFDCESPRLESLSISNSELSSPIPSVIGRLSSLQKLYMSDNRIEGSLPDSLGQLSKLSTLDFSYNSMTGVVSEAHFAKLVTLNYLDGTGNNLTLRLQVANWIPPFKLQFLRLNSWHLGPQFPLWLQFQRNLSHLDISNTRISSQIPESFFGSFPNLSYLDMSDNQIQGMLTFPGIPSTIEVLVLNSNEFSGSLHHLLCSDGVKQTRDLNLGNNHLSGVIPECWEKWPDLVLLNLENNNLSGEIPRTLSSTSSLQFLSMYGNIISGSLPSSLMTLSNLKILQLGRNKLVGNIPTSIGTKLTFLRILNLRSNNFNGNIPQELCYLSHIQILDLSRNNLSGNIPRCFNNFSVLSGKETNSDVQFSFYVGFASFVAIVGDSFVTKGREETYSSILPLVMLLDLSSNSLVGHIPNELTSLFKLKSLNLSRNQLSGSIPEKIGDMKELISLDLSVNRLSGDLPISLSRLNFLSSFNVSYNNLIGRVPTSTQIQSFNESSFFGNKLCGAPVTNSCVLVEVPTQNKQEKREDHGIDMGLIITIVVGFVTGFWIIVAPLMFSNSWRNVYFRYLSKLIKIRGL</sequence>
<keyword evidence="7" id="KW-0677">Repeat</keyword>
<evidence type="ECO:0000256" key="2">
    <source>
        <dbReference type="ARBA" id="ARBA00009592"/>
    </source>
</evidence>
<keyword evidence="6 12" id="KW-0732">Signal</keyword>
<evidence type="ECO:0000256" key="11">
    <source>
        <dbReference type="SAM" id="Phobius"/>
    </source>
</evidence>
<dbReference type="Proteomes" id="UP000215914">
    <property type="component" value="Unassembled WGS sequence"/>
</dbReference>
<evidence type="ECO:0000259" key="13">
    <source>
        <dbReference type="Pfam" id="PF08263"/>
    </source>
</evidence>
<comment type="subcellular location">
    <subcellularLocation>
        <location evidence="1">Cell membrane</location>
        <topology evidence="1">Single-pass type I membrane protein</topology>
    </subcellularLocation>
</comment>
<keyword evidence="15" id="KW-0723">Serine/threonine-protein kinase</keyword>
<dbReference type="InterPro" id="IPR032675">
    <property type="entry name" value="LRR_dom_sf"/>
</dbReference>
<dbReference type="EC" id="2.7.11.1" evidence="15"/>
<comment type="caution">
    <text evidence="15">The sequence shown here is derived from an EMBL/GenBank/DDBJ whole genome shotgun (WGS) entry which is preliminary data.</text>
</comment>
<feature type="chain" id="PRO_5039946675" evidence="12">
    <location>
        <begin position="37"/>
        <end position="986"/>
    </location>
</feature>
<evidence type="ECO:0000313" key="16">
    <source>
        <dbReference type="Proteomes" id="UP000215914"/>
    </source>
</evidence>
<comment type="similarity">
    <text evidence="2">Belongs to the RLP family.</text>
</comment>
<evidence type="ECO:0000256" key="4">
    <source>
        <dbReference type="ARBA" id="ARBA00022614"/>
    </source>
</evidence>
<evidence type="ECO:0000256" key="1">
    <source>
        <dbReference type="ARBA" id="ARBA00004251"/>
    </source>
</evidence>
<dbReference type="FunFam" id="3.80.10.10:FF:000095">
    <property type="entry name" value="LRR receptor-like serine/threonine-protein kinase GSO1"/>
    <property type="match status" value="1"/>
</dbReference>
<dbReference type="GO" id="GO:0005886">
    <property type="term" value="C:plasma membrane"/>
    <property type="evidence" value="ECO:0007669"/>
    <property type="project" value="UniProtKB-SubCell"/>
</dbReference>
<evidence type="ECO:0000313" key="15">
    <source>
        <dbReference type="EMBL" id="KAF5808281.1"/>
    </source>
</evidence>
<gene>
    <name evidence="15" type="ORF">HanXRQr2_Chr04g0143601</name>
</gene>
<dbReference type="SMART" id="SM00369">
    <property type="entry name" value="LRR_TYP"/>
    <property type="match status" value="10"/>
</dbReference>
<name>A0A9K3NPW0_HELAN</name>
<proteinExistence type="inferred from homology"/>
<dbReference type="AlphaFoldDB" id="A0A9K3NPW0"/>
<evidence type="ECO:0000256" key="6">
    <source>
        <dbReference type="ARBA" id="ARBA00022729"/>
    </source>
</evidence>
<evidence type="ECO:0000256" key="10">
    <source>
        <dbReference type="ARBA" id="ARBA00023180"/>
    </source>
</evidence>
<keyword evidence="10" id="KW-0325">Glycoprotein</keyword>
<keyword evidence="4" id="KW-0433">Leucine-rich repeat</keyword>
<dbReference type="PANTHER" id="PTHR48063">
    <property type="entry name" value="LRR RECEPTOR-LIKE KINASE"/>
    <property type="match status" value="1"/>
</dbReference>
<keyword evidence="3" id="KW-1003">Cell membrane</keyword>
<evidence type="ECO:0000256" key="7">
    <source>
        <dbReference type="ARBA" id="ARBA00022737"/>
    </source>
</evidence>
<dbReference type="Pfam" id="PF08263">
    <property type="entry name" value="LRRNT_2"/>
    <property type="match status" value="1"/>
</dbReference>
<dbReference type="Pfam" id="PF23598">
    <property type="entry name" value="LRR_14"/>
    <property type="match status" value="1"/>
</dbReference>
<dbReference type="PANTHER" id="PTHR48063:SF99">
    <property type="entry name" value="LEUCINE-RICH REPEAT-CONTAINING, PLANT-TYPE, LEUCINE-RICH REPEAT DOMAIN SUPERFAMILY"/>
    <property type="match status" value="1"/>
</dbReference>
<dbReference type="Gramene" id="mRNA:HanXRQr2_Chr04g0143601">
    <property type="protein sequence ID" value="CDS:HanXRQr2_Chr04g0143601.1"/>
    <property type="gene ID" value="HanXRQr2_Chr04g0143601"/>
</dbReference>
<evidence type="ECO:0000256" key="5">
    <source>
        <dbReference type="ARBA" id="ARBA00022692"/>
    </source>
</evidence>